<keyword evidence="1" id="KW-0808">Transferase</keyword>
<gene>
    <name evidence="1" type="ORF">V5E97_13395</name>
</gene>
<accession>A0AAU7CPG9</accession>
<reference evidence="1" key="1">
    <citation type="submission" date="2024-05" db="EMBL/GenBank/DDBJ databases">
        <title>Planctomycetes of the genus Singulisphaera possess chitinolytic capabilities.</title>
        <authorList>
            <person name="Ivanova A."/>
        </authorList>
    </citation>
    <scope>NUCLEOTIDE SEQUENCE</scope>
    <source>
        <strain evidence="1">Ch08T</strain>
    </source>
</reference>
<keyword evidence="1" id="KW-0489">Methyltransferase</keyword>
<dbReference type="CDD" id="cd02440">
    <property type="entry name" value="AdoMet_MTases"/>
    <property type="match status" value="1"/>
</dbReference>
<dbReference type="SUPFAM" id="SSF53335">
    <property type="entry name" value="S-adenosyl-L-methionine-dependent methyltransferases"/>
    <property type="match status" value="1"/>
</dbReference>
<dbReference type="Pfam" id="PF13489">
    <property type="entry name" value="Methyltransf_23"/>
    <property type="match status" value="1"/>
</dbReference>
<sequence>MPLAAKVSGIATSLHRRFRARECGDESVAPPQVLPPALDPVVEELVEVFRQRVQEKWSSPEHQAFLENDLNHIRRYALSLSWIPQGEGRVLDPACGAGHFGEVLRGQRGYTLETPGFFNLEKDSAPYPDATFDGVLLMEVLEHFTSDPMFALAELNRVLKPGGFLLLTTPNLASWVALHNLINHASPYLYGVFIRQGDTDRHNREYTVDEVGKLVTAAGFQVERLAGVVAYPSHDHLPAIPGVDPRDRGDTTFCLCRKSGPVVERYPDWLYTSW</sequence>
<dbReference type="Gene3D" id="3.40.50.150">
    <property type="entry name" value="Vaccinia Virus protein VP39"/>
    <property type="match status" value="1"/>
</dbReference>
<dbReference type="GO" id="GO:0032259">
    <property type="term" value="P:methylation"/>
    <property type="evidence" value="ECO:0007669"/>
    <property type="project" value="UniProtKB-KW"/>
</dbReference>
<organism evidence="1">
    <name type="scientific">Singulisphaera sp. Ch08</name>
    <dbReference type="NCBI Taxonomy" id="3120278"/>
    <lineage>
        <taxon>Bacteria</taxon>
        <taxon>Pseudomonadati</taxon>
        <taxon>Planctomycetota</taxon>
        <taxon>Planctomycetia</taxon>
        <taxon>Isosphaerales</taxon>
        <taxon>Isosphaeraceae</taxon>
        <taxon>Singulisphaera</taxon>
    </lineage>
</organism>
<dbReference type="InterPro" id="IPR029063">
    <property type="entry name" value="SAM-dependent_MTases_sf"/>
</dbReference>
<evidence type="ECO:0000313" key="1">
    <source>
        <dbReference type="EMBL" id="XBH06990.1"/>
    </source>
</evidence>
<protein>
    <submittedName>
        <fullName evidence="1">Methyltransferase domain-containing protein</fullName>
    </submittedName>
</protein>
<dbReference type="AlphaFoldDB" id="A0AAU7CPG9"/>
<dbReference type="RefSeq" id="WP_406699835.1">
    <property type="nucleotide sequence ID" value="NZ_CP155447.1"/>
</dbReference>
<dbReference type="EMBL" id="CP155447">
    <property type="protein sequence ID" value="XBH06990.1"/>
    <property type="molecule type" value="Genomic_DNA"/>
</dbReference>
<name>A0AAU7CPG9_9BACT</name>
<dbReference type="GO" id="GO:0008168">
    <property type="term" value="F:methyltransferase activity"/>
    <property type="evidence" value="ECO:0007669"/>
    <property type="project" value="UniProtKB-KW"/>
</dbReference>
<proteinExistence type="predicted"/>